<evidence type="ECO:0000313" key="3">
    <source>
        <dbReference type="Proteomes" id="UP001281305"/>
    </source>
</evidence>
<keyword evidence="1" id="KW-0812">Transmembrane</keyword>
<dbReference type="EMBL" id="CP146606">
    <property type="protein sequence ID" value="WYK17611.1"/>
    <property type="molecule type" value="Genomic_DNA"/>
</dbReference>
<keyword evidence="1" id="KW-1133">Transmembrane helix</keyword>
<protein>
    <submittedName>
        <fullName evidence="2">Uncharacterized protein</fullName>
    </submittedName>
</protein>
<keyword evidence="1" id="KW-0472">Membrane</keyword>
<gene>
    <name evidence="2" type="ORF">RZS32_014530</name>
</gene>
<proteinExistence type="predicted"/>
<reference evidence="2 3" key="1">
    <citation type="submission" date="2024-02" db="EMBL/GenBank/DDBJ databases">
        <title>Roseovarius strain W115 nov., isolated from a marine algae.</title>
        <authorList>
            <person name="Lee M.W."/>
            <person name="Lee J.K."/>
            <person name="Kim J.M."/>
            <person name="Choi D.G."/>
            <person name="Baek J.H."/>
            <person name="Bayburt H."/>
            <person name="Jung J.J."/>
            <person name="Han D.M."/>
            <person name="Jeon C.O."/>
        </authorList>
    </citation>
    <scope>NUCLEOTIDE SEQUENCE [LARGE SCALE GENOMIC DNA]</scope>
    <source>
        <strain evidence="2 3">W115</strain>
    </source>
</reference>
<organism evidence="2 3">
    <name type="scientific">Roseovarius rhodophyticola</name>
    <dbReference type="NCBI Taxonomy" id="3080827"/>
    <lineage>
        <taxon>Bacteria</taxon>
        <taxon>Pseudomonadati</taxon>
        <taxon>Pseudomonadota</taxon>
        <taxon>Alphaproteobacteria</taxon>
        <taxon>Rhodobacterales</taxon>
        <taxon>Roseobacteraceae</taxon>
        <taxon>Roseovarius</taxon>
    </lineage>
</organism>
<sequence>MTMTTLFMMTASTLVVAFFFWKSGRLKNAKQFVATVLVVLVAAMAFVFFEAKAEREARVLLLSVFPVASDSQEVLFYRKATKGTRVQEIEAVYTVTASDPLPVSLEGAAFRYRLDSLATDLGVWTIDQFEIADGALDWKPLPRRAASSGYLPARGHYSSRNWPDEKGMSGSYLCALVHLDPNQTDTPQKVLSCNSVGQKPAESILLLAILDTSARRLHLLVQ</sequence>
<dbReference type="Proteomes" id="UP001281305">
    <property type="component" value="Chromosome"/>
</dbReference>
<feature type="transmembrane region" description="Helical" evidence="1">
    <location>
        <begin position="6"/>
        <end position="24"/>
    </location>
</feature>
<evidence type="ECO:0000313" key="2">
    <source>
        <dbReference type="EMBL" id="WYK17611.1"/>
    </source>
</evidence>
<feature type="transmembrane region" description="Helical" evidence="1">
    <location>
        <begin position="31"/>
        <end position="49"/>
    </location>
</feature>
<name>A0ABZ2TD31_9RHOB</name>
<dbReference type="RefSeq" id="WP_317057683.1">
    <property type="nucleotide sequence ID" value="NZ_CP146606.1"/>
</dbReference>
<keyword evidence="3" id="KW-1185">Reference proteome</keyword>
<accession>A0ABZ2TD31</accession>
<evidence type="ECO:0000256" key="1">
    <source>
        <dbReference type="SAM" id="Phobius"/>
    </source>
</evidence>